<reference evidence="12 13" key="1">
    <citation type="submission" date="2016-07" db="EMBL/GenBank/DDBJ databases">
        <title>Caryophanon latum genome sequencing.</title>
        <authorList>
            <person name="Verma A."/>
            <person name="Pal Y."/>
            <person name="Krishnamurthi S."/>
        </authorList>
    </citation>
    <scope>NUCLEOTIDE SEQUENCE [LARGE SCALE GENOMIC DNA]</scope>
    <source>
        <strain evidence="12 13">DSM 14151</strain>
    </source>
</reference>
<name>A0A1C0YV33_9BACL</name>
<keyword evidence="6" id="KW-0378">Hydrolase</keyword>
<dbReference type="Pfam" id="PF22590">
    <property type="entry name" value="Cas3-like_C_2"/>
    <property type="match status" value="1"/>
</dbReference>
<evidence type="ECO:0000256" key="9">
    <source>
        <dbReference type="ARBA" id="ARBA00023118"/>
    </source>
</evidence>
<evidence type="ECO:0008006" key="14">
    <source>
        <dbReference type="Google" id="ProtNLM"/>
    </source>
</evidence>
<dbReference type="RefSeq" id="WP_066463980.1">
    <property type="nucleotide sequence ID" value="NZ_MATO01000032.1"/>
</dbReference>
<keyword evidence="7" id="KW-0347">Helicase</keyword>
<evidence type="ECO:0000256" key="5">
    <source>
        <dbReference type="ARBA" id="ARBA00022741"/>
    </source>
</evidence>
<dbReference type="SUPFAM" id="SSF52540">
    <property type="entry name" value="P-loop containing nucleoside triphosphate hydrolases"/>
    <property type="match status" value="1"/>
</dbReference>
<dbReference type="GO" id="GO:0051607">
    <property type="term" value="P:defense response to virus"/>
    <property type="evidence" value="ECO:0007669"/>
    <property type="project" value="UniProtKB-KW"/>
</dbReference>
<proteinExistence type="inferred from homology"/>
<dbReference type="InterPro" id="IPR006935">
    <property type="entry name" value="Helicase/UvrB_N"/>
</dbReference>
<evidence type="ECO:0000313" key="12">
    <source>
        <dbReference type="EMBL" id="OCS90994.1"/>
    </source>
</evidence>
<dbReference type="GO" id="GO:0005524">
    <property type="term" value="F:ATP binding"/>
    <property type="evidence" value="ECO:0007669"/>
    <property type="project" value="UniProtKB-KW"/>
</dbReference>
<dbReference type="GO" id="GO:0016787">
    <property type="term" value="F:hydrolase activity"/>
    <property type="evidence" value="ECO:0007669"/>
    <property type="project" value="UniProtKB-KW"/>
</dbReference>
<dbReference type="Proteomes" id="UP000093482">
    <property type="component" value="Unassembled WGS sequence"/>
</dbReference>
<evidence type="ECO:0000313" key="13">
    <source>
        <dbReference type="Proteomes" id="UP000093482"/>
    </source>
</evidence>
<dbReference type="Pfam" id="PF18019">
    <property type="entry name" value="Cas3_HD"/>
    <property type="match status" value="1"/>
</dbReference>
<comment type="similarity">
    <text evidence="1">In the N-terminal section; belongs to the CRISPR-associated nuclease Cas3-HD family.</text>
</comment>
<evidence type="ECO:0000256" key="3">
    <source>
        <dbReference type="ARBA" id="ARBA00022722"/>
    </source>
</evidence>
<evidence type="ECO:0000256" key="4">
    <source>
        <dbReference type="ARBA" id="ARBA00022723"/>
    </source>
</evidence>
<sequence>MTNCTFYARWLRVGEEVKKQRLSEHLLNVYEHMRQQHAGGLDESLLLLALLHDIGKYRPTFQTYMFDETSKAKMNHAYFGANLLMRLVGVDARKLTFEGNWLQRTFIGNGDYTYIESKQQYVDALYSAYKSGLTHKVKYVSEFMLYDYLTMLANIIIGHHSRLKNVEVRPTEAKTSLREVLKTPYALGFERTQGVKKPGELTDYEIKSIHDEIPRILKFFQDDFPKHACEGFDTTSCPKHNGSCGLGGLTEMLKKGFRQYVEELYYKNERLFLKSLHEPLDERKWKDMLQKQINMDQVLYTKYLFSLLVMADRKDAREWTEQQLNSASKNDHQRNNKALWQAMLHAMEHNLRHMQATFDAKSEKERAIFQLRNDISDKVCMKASSEKGIRQLTLPTGSGKNFTGFRFALQHAIANNLQRIVFIMPYISIIEQNAEALRTIVKGFYYEGVPLENFIAEFHSNVTFEKADEEKMIDNNRYATASNDWDSPVIVTTMVQYLESWYKNGGTRNKNIAYLGNAFLFFDEIQSLSLSKVVPLKNVLQFSMQRLGCSVVLSTATQPDLLNPQLYKDELPLMIQRDDIELIELPEKTLHTFNRVTFDLFTSPYREIEHDEMIAKLLQQCQTAKNILVIVNYKKDARLLYEKMKVALQEKQLDQMILLKHLSTNMHRQHINDTVDILKQHVGKHAQTKQKPIICISTNLIEVGMDLSFDKCYKEISRIDSIVQAAGRVNRFGKNAEGRMTLFKLFGNPKVDEYGLGIEVGIKLIRQKFEHQSELTEVEMGEFHLLELAEARKNIFKDGAIELLEMHKENHFQKPFATSGRQFSVIEKGNGRNILVNEQVVEELLALHRPLTKGDLRTLNRYSVFVYHNRYEEMLQQGIIKEVERGTETYAVLSALDYYDEEYGLM</sequence>
<accession>A0A1C0YV33</accession>
<dbReference type="Pfam" id="PF04851">
    <property type="entry name" value="ResIII"/>
    <property type="match status" value="1"/>
</dbReference>
<gene>
    <name evidence="12" type="ORF">A6K76_10510</name>
</gene>
<evidence type="ECO:0000259" key="10">
    <source>
        <dbReference type="PROSITE" id="PS51192"/>
    </source>
</evidence>
<dbReference type="CDD" id="cd17930">
    <property type="entry name" value="DEXHc_cas3"/>
    <property type="match status" value="1"/>
</dbReference>
<keyword evidence="4" id="KW-0479">Metal-binding</keyword>
<dbReference type="InterPro" id="IPR006483">
    <property type="entry name" value="CRISPR-assoc_Cas3_HD"/>
</dbReference>
<keyword evidence="13" id="KW-1185">Reference proteome</keyword>
<dbReference type="Gene3D" id="3.40.50.300">
    <property type="entry name" value="P-loop containing nucleotide triphosphate hydrolases"/>
    <property type="match status" value="2"/>
</dbReference>
<comment type="caution">
    <text evidence="12">The sequence shown here is derived from an EMBL/GenBank/DDBJ whole genome shotgun (WGS) entry which is preliminary data.</text>
</comment>
<dbReference type="GO" id="GO:0004518">
    <property type="term" value="F:nuclease activity"/>
    <property type="evidence" value="ECO:0007669"/>
    <property type="project" value="UniProtKB-KW"/>
</dbReference>
<dbReference type="Gene3D" id="1.10.3210.30">
    <property type="match status" value="1"/>
</dbReference>
<dbReference type="InterPro" id="IPR054712">
    <property type="entry name" value="Cas3-like_dom"/>
</dbReference>
<evidence type="ECO:0000259" key="11">
    <source>
        <dbReference type="PROSITE" id="PS51643"/>
    </source>
</evidence>
<dbReference type="NCBIfam" id="TIGR01587">
    <property type="entry name" value="cas3_core"/>
    <property type="match status" value="1"/>
</dbReference>
<dbReference type="InterPro" id="IPR027417">
    <property type="entry name" value="P-loop_NTPase"/>
</dbReference>
<protein>
    <recommendedName>
        <fullName evidence="14">CRISPR-associated helicase/endonuclease Cas3</fullName>
    </recommendedName>
</protein>
<dbReference type="InterPro" id="IPR038257">
    <property type="entry name" value="CRISPR-assoc_Cas3_HD_sf"/>
</dbReference>
<evidence type="ECO:0000256" key="7">
    <source>
        <dbReference type="ARBA" id="ARBA00022806"/>
    </source>
</evidence>
<dbReference type="AlphaFoldDB" id="A0A1C0YV33"/>
<dbReference type="InterPro" id="IPR006474">
    <property type="entry name" value="Helicase_Cas3_CRISPR-ass_core"/>
</dbReference>
<evidence type="ECO:0000256" key="8">
    <source>
        <dbReference type="ARBA" id="ARBA00022840"/>
    </source>
</evidence>
<keyword evidence="3" id="KW-0540">Nuclease</keyword>
<keyword evidence="8" id="KW-0067">ATP-binding</keyword>
<evidence type="ECO:0000256" key="6">
    <source>
        <dbReference type="ARBA" id="ARBA00022801"/>
    </source>
</evidence>
<dbReference type="GO" id="GO:0046872">
    <property type="term" value="F:metal ion binding"/>
    <property type="evidence" value="ECO:0007669"/>
    <property type="project" value="UniProtKB-KW"/>
</dbReference>
<comment type="similarity">
    <text evidence="2">In the central section; belongs to the CRISPR-associated helicase Cas3 family.</text>
</comment>
<feature type="domain" description="HD Cas3-type" evidence="11">
    <location>
        <begin position="15"/>
        <end position="314"/>
    </location>
</feature>
<dbReference type="InterPro" id="IPR014001">
    <property type="entry name" value="Helicase_ATP-bd"/>
</dbReference>
<keyword evidence="9" id="KW-0051">Antiviral defense</keyword>
<dbReference type="PROSITE" id="PS51643">
    <property type="entry name" value="HD_CAS3"/>
    <property type="match status" value="1"/>
</dbReference>
<dbReference type="NCBIfam" id="TIGR01596">
    <property type="entry name" value="cas3_HD"/>
    <property type="match status" value="1"/>
</dbReference>
<organism evidence="12 13">
    <name type="scientific">Caryophanon latum</name>
    <dbReference type="NCBI Taxonomy" id="33977"/>
    <lineage>
        <taxon>Bacteria</taxon>
        <taxon>Bacillati</taxon>
        <taxon>Bacillota</taxon>
        <taxon>Bacilli</taxon>
        <taxon>Bacillales</taxon>
        <taxon>Caryophanaceae</taxon>
        <taxon>Caryophanon</taxon>
    </lineage>
</organism>
<dbReference type="OrthoDB" id="9810236at2"/>
<dbReference type="PROSITE" id="PS51192">
    <property type="entry name" value="HELICASE_ATP_BIND_1"/>
    <property type="match status" value="1"/>
</dbReference>
<evidence type="ECO:0000256" key="1">
    <source>
        <dbReference type="ARBA" id="ARBA00006847"/>
    </source>
</evidence>
<dbReference type="GO" id="GO:0003677">
    <property type="term" value="F:DNA binding"/>
    <property type="evidence" value="ECO:0007669"/>
    <property type="project" value="InterPro"/>
</dbReference>
<keyword evidence="5" id="KW-0547">Nucleotide-binding</keyword>
<dbReference type="GO" id="GO:0004386">
    <property type="term" value="F:helicase activity"/>
    <property type="evidence" value="ECO:0007669"/>
    <property type="project" value="UniProtKB-KW"/>
</dbReference>
<feature type="domain" description="Helicase ATP-binding" evidence="10">
    <location>
        <begin position="381"/>
        <end position="576"/>
    </location>
</feature>
<evidence type="ECO:0000256" key="2">
    <source>
        <dbReference type="ARBA" id="ARBA00009046"/>
    </source>
</evidence>
<dbReference type="EMBL" id="MATO01000032">
    <property type="protein sequence ID" value="OCS90994.1"/>
    <property type="molecule type" value="Genomic_DNA"/>
</dbReference>